<feature type="region of interest" description="Disordered" evidence="1">
    <location>
        <begin position="1"/>
        <end position="21"/>
    </location>
</feature>
<sequence>MTNGEAPARLRADPGFNSGTARLLNMEEDPREREREFTHVNHPLSLSYQLAALRSGCRVELVAHPALACSVCRFINLINGRPVRAPARLRDSGDLFVRELCTSLPHAPSRPPPRPSPPRGRFGQHCSAPHTPTALSLSQEAEHPLQEHVIGAYGSFAFPHCKSNVRGVGVMGTLRIEGAMALFHCGMRTAGGGGVKCREVVGHPCLTLSELVGETSIRIGDRGSRGRVKMGDLGLDLQAIYEYFTGLTPAQSGALDVIIAEVLDTAPPGGKEKDMLLHLFLF</sequence>
<comment type="caution">
    <text evidence="2">The sequence shown here is derived from an EMBL/GenBank/DDBJ whole genome shotgun (WGS) entry which is preliminary data.</text>
</comment>
<proteinExistence type="predicted"/>
<gene>
    <name evidence="2" type="ORF">JZ751_026019</name>
</gene>
<feature type="compositionally biased region" description="Pro residues" evidence="1">
    <location>
        <begin position="108"/>
        <end position="118"/>
    </location>
</feature>
<protein>
    <submittedName>
        <fullName evidence="2">Uncharacterized protein</fullName>
    </submittedName>
</protein>
<organism evidence="2 3">
    <name type="scientific">Albula glossodonta</name>
    <name type="common">roundjaw bonefish</name>
    <dbReference type="NCBI Taxonomy" id="121402"/>
    <lineage>
        <taxon>Eukaryota</taxon>
        <taxon>Metazoa</taxon>
        <taxon>Chordata</taxon>
        <taxon>Craniata</taxon>
        <taxon>Vertebrata</taxon>
        <taxon>Euteleostomi</taxon>
        <taxon>Actinopterygii</taxon>
        <taxon>Neopterygii</taxon>
        <taxon>Teleostei</taxon>
        <taxon>Albuliformes</taxon>
        <taxon>Albulidae</taxon>
        <taxon>Albula</taxon>
    </lineage>
</organism>
<keyword evidence="3" id="KW-1185">Reference proteome</keyword>
<evidence type="ECO:0000313" key="3">
    <source>
        <dbReference type="Proteomes" id="UP000824540"/>
    </source>
</evidence>
<reference evidence="2" key="1">
    <citation type="thesis" date="2021" institute="BYU ScholarsArchive" country="Provo, UT, USA">
        <title>Applications of and Algorithms for Genome Assembly and Genomic Analyses with an Emphasis on Marine Teleosts.</title>
        <authorList>
            <person name="Pickett B.D."/>
        </authorList>
    </citation>
    <scope>NUCLEOTIDE SEQUENCE</scope>
    <source>
        <strain evidence="2">HI-2016</strain>
    </source>
</reference>
<dbReference type="Proteomes" id="UP000824540">
    <property type="component" value="Unassembled WGS sequence"/>
</dbReference>
<dbReference type="EMBL" id="JAFBMS010000682">
    <property type="protein sequence ID" value="KAG9330257.1"/>
    <property type="molecule type" value="Genomic_DNA"/>
</dbReference>
<dbReference type="AlphaFoldDB" id="A0A8T2N0Z5"/>
<name>A0A8T2N0Z5_9TELE</name>
<evidence type="ECO:0000313" key="2">
    <source>
        <dbReference type="EMBL" id="KAG9330257.1"/>
    </source>
</evidence>
<accession>A0A8T2N0Z5</accession>
<evidence type="ECO:0000256" key="1">
    <source>
        <dbReference type="SAM" id="MobiDB-lite"/>
    </source>
</evidence>
<feature type="region of interest" description="Disordered" evidence="1">
    <location>
        <begin position="103"/>
        <end position="130"/>
    </location>
</feature>